<dbReference type="Proteomes" id="UP000002620">
    <property type="component" value="Chromosome"/>
</dbReference>
<proteinExistence type="predicted"/>
<dbReference type="KEGG" id="adg:Adeg_0263"/>
<sequence length="31" mass="3680">MKKLKYLADMHTSPVMLPTSRFSNMPEPDKW</sequence>
<accession>C9RB05</accession>
<dbReference type="HOGENOM" id="CLU_3394778_0_0_9"/>
<name>C9RB05_AMMDK</name>
<gene>
    <name evidence="1" type="ordered locus">Adeg_0263</name>
</gene>
<dbReference type="AlphaFoldDB" id="C9RB05"/>
<reference evidence="1 2" key="1">
    <citation type="submission" date="2009-10" db="EMBL/GenBank/DDBJ databases">
        <title>Complete sequence of chromosome of Ammonifex degensii KC4.</title>
        <authorList>
            <consortium name="US DOE Joint Genome Institute"/>
            <person name="Kerfeld C."/>
            <person name="Goodner B."/>
            <person name="Huber H."/>
            <person name="Stetter K."/>
            <person name="Lucas S."/>
            <person name="Copeland A."/>
            <person name="Lapidus A."/>
            <person name="Glavina del Rio T."/>
            <person name="Dalin E."/>
            <person name="Tice H."/>
            <person name="Bruce D."/>
            <person name="Goodwin L."/>
            <person name="Pitluck S."/>
            <person name="Saunders E."/>
            <person name="Brettin T."/>
            <person name="Detter J.C."/>
            <person name="Han C."/>
            <person name="Larimer F."/>
            <person name="Land M."/>
            <person name="Hauser L."/>
            <person name="Kyrpides N."/>
            <person name="Ovchinnikova G."/>
            <person name="Richardson P."/>
        </authorList>
    </citation>
    <scope>NUCLEOTIDE SEQUENCE [LARGE SCALE GENOMIC DNA]</scope>
    <source>
        <strain evidence="2">DSM 10501 / KC4</strain>
    </source>
</reference>
<dbReference type="EMBL" id="CP001785">
    <property type="protein sequence ID" value="ACX51432.1"/>
    <property type="molecule type" value="Genomic_DNA"/>
</dbReference>
<organism evidence="1 2">
    <name type="scientific">Ammonifex degensii (strain DSM 10501 / KC4)</name>
    <dbReference type="NCBI Taxonomy" id="429009"/>
    <lineage>
        <taxon>Bacteria</taxon>
        <taxon>Bacillati</taxon>
        <taxon>Bacillota</taxon>
        <taxon>Clostridia</taxon>
        <taxon>Thermoanaerobacterales</taxon>
        <taxon>Thermoanaerobacteraceae</taxon>
        <taxon>Ammonifex</taxon>
    </lineage>
</organism>
<keyword evidence="2" id="KW-1185">Reference proteome</keyword>
<evidence type="ECO:0000313" key="1">
    <source>
        <dbReference type="EMBL" id="ACX51432.1"/>
    </source>
</evidence>
<evidence type="ECO:0000313" key="2">
    <source>
        <dbReference type="Proteomes" id="UP000002620"/>
    </source>
</evidence>
<protein>
    <submittedName>
        <fullName evidence="1">Uncharacterized protein</fullName>
    </submittedName>
</protein>